<sequence length="141" mass="16071">MIRPKSIDYYDDDNDDDDDDDEDDDDNPKKMKNSNRSRPPSKTLVDDHEDQSTYCLFCSSVPSTLTVWKCQFPASISTLLHITLSSQRIDEESSKLEGLIRSLSMKATKRIDQPSTSWTTRNSLHIDVTLTSPFVGQFFGE</sequence>
<organism evidence="2 3">
    <name type="scientific">Vespula germanica</name>
    <name type="common">German yellow jacket</name>
    <name type="synonym">Paravespula germanica</name>
    <dbReference type="NCBI Taxonomy" id="30212"/>
    <lineage>
        <taxon>Eukaryota</taxon>
        <taxon>Metazoa</taxon>
        <taxon>Ecdysozoa</taxon>
        <taxon>Arthropoda</taxon>
        <taxon>Hexapoda</taxon>
        <taxon>Insecta</taxon>
        <taxon>Pterygota</taxon>
        <taxon>Neoptera</taxon>
        <taxon>Endopterygota</taxon>
        <taxon>Hymenoptera</taxon>
        <taxon>Apocrita</taxon>
        <taxon>Aculeata</taxon>
        <taxon>Vespoidea</taxon>
        <taxon>Vespidae</taxon>
        <taxon>Vespinae</taxon>
        <taxon>Vespula</taxon>
    </lineage>
</organism>
<dbReference type="AlphaFoldDB" id="A0A834J184"/>
<evidence type="ECO:0000313" key="3">
    <source>
        <dbReference type="Proteomes" id="UP000617340"/>
    </source>
</evidence>
<accession>A0A834J184</accession>
<comment type="caution">
    <text evidence="2">The sequence shown here is derived from an EMBL/GenBank/DDBJ whole genome shotgun (WGS) entry which is preliminary data.</text>
</comment>
<proteinExistence type="predicted"/>
<keyword evidence="3" id="KW-1185">Reference proteome</keyword>
<dbReference type="Proteomes" id="UP000617340">
    <property type="component" value="Unassembled WGS sequence"/>
</dbReference>
<reference evidence="2" key="1">
    <citation type="journal article" date="2020" name="G3 (Bethesda)">
        <title>High-Quality Assemblies for Three Invasive Social Wasps from the &lt;i&gt;Vespula&lt;/i&gt; Genus.</title>
        <authorList>
            <person name="Harrop T.W.R."/>
            <person name="Guhlin J."/>
            <person name="McLaughlin G.M."/>
            <person name="Permina E."/>
            <person name="Stockwell P."/>
            <person name="Gilligan J."/>
            <person name="Le Lec M.F."/>
            <person name="Gruber M.A.M."/>
            <person name="Quinn O."/>
            <person name="Lovegrove M."/>
            <person name="Duncan E.J."/>
            <person name="Remnant E.J."/>
            <person name="Van Eeckhoven J."/>
            <person name="Graham B."/>
            <person name="Knapp R.A."/>
            <person name="Langford K.W."/>
            <person name="Kronenberg Z."/>
            <person name="Press M.O."/>
            <person name="Eacker S.M."/>
            <person name="Wilson-Rankin E.E."/>
            <person name="Purcell J."/>
            <person name="Lester P.J."/>
            <person name="Dearden P.K."/>
        </authorList>
    </citation>
    <scope>NUCLEOTIDE SEQUENCE</scope>
    <source>
        <strain evidence="2">Linc-1</strain>
    </source>
</reference>
<feature type="compositionally biased region" description="Acidic residues" evidence="1">
    <location>
        <begin position="9"/>
        <end position="26"/>
    </location>
</feature>
<protein>
    <submittedName>
        <fullName evidence="2">Uncharacterized protein</fullName>
    </submittedName>
</protein>
<dbReference type="EMBL" id="JACSDZ010000024">
    <property type="protein sequence ID" value="KAF7379989.1"/>
    <property type="molecule type" value="Genomic_DNA"/>
</dbReference>
<evidence type="ECO:0000256" key="1">
    <source>
        <dbReference type="SAM" id="MobiDB-lite"/>
    </source>
</evidence>
<gene>
    <name evidence="2" type="ORF">HZH68_016937</name>
</gene>
<name>A0A834J184_VESGE</name>
<evidence type="ECO:0000313" key="2">
    <source>
        <dbReference type="EMBL" id="KAF7379989.1"/>
    </source>
</evidence>
<feature type="region of interest" description="Disordered" evidence="1">
    <location>
        <begin position="1"/>
        <end position="49"/>
    </location>
</feature>